<sequence>MASISSSLETLFNINNVPYGIITSNGEQKKRCATVLGDFAVDLGVLHAEGIFHGVPGLDGNPFMRVSLITQTLTVILAAFRAQHTLKQDYLNVFAALPKATHKAVRERLIQHLSQLGLVSTSKLPAGFMPLSEVKNHFPMDTRNFT</sequence>
<name>A0A7H8RBH4_TALRU</name>
<evidence type="ECO:0000259" key="1">
    <source>
        <dbReference type="Pfam" id="PF09298"/>
    </source>
</evidence>
<gene>
    <name evidence="2" type="ORF">TRUGW13939_10320</name>
</gene>
<dbReference type="AlphaFoldDB" id="A0A7H8RBH4"/>
<evidence type="ECO:0000313" key="3">
    <source>
        <dbReference type="Proteomes" id="UP000509510"/>
    </source>
</evidence>
<evidence type="ECO:0000313" key="2">
    <source>
        <dbReference type="EMBL" id="QKX63151.1"/>
    </source>
</evidence>
<dbReference type="InterPro" id="IPR015377">
    <property type="entry name" value="Fumarylacetoacetase_N"/>
</dbReference>
<proteinExistence type="predicted"/>
<keyword evidence="3" id="KW-1185">Reference proteome</keyword>
<organism evidence="2 3">
    <name type="scientific">Talaromyces rugulosus</name>
    <name type="common">Penicillium rugulosum</name>
    <dbReference type="NCBI Taxonomy" id="121627"/>
    <lineage>
        <taxon>Eukaryota</taxon>
        <taxon>Fungi</taxon>
        <taxon>Dikarya</taxon>
        <taxon>Ascomycota</taxon>
        <taxon>Pezizomycotina</taxon>
        <taxon>Eurotiomycetes</taxon>
        <taxon>Eurotiomycetidae</taxon>
        <taxon>Eurotiales</taxon>
        <taxon>Trichocomaceae</taxon>
        <taxon>Talaromyces</taxon>
        <taxon>Talaromyces sect. Islandici</taxon>
    </lineage>
</organism>
<dbReference type="Pfam" id="PF09298">
    <property type="entry name" value="FAA_hydrolase_N"/>
    <property type="match status" value="1"/>
</dbReference>
<dbReference type="Gene3D" id="2.30.30.230">
    <property type="entry name" value="Fumarylacetoacetase, N-terminal domain"/>
    <property type="match status" value="1"/>
</dbReference>
<dbReference type="RefSeq" id="XP_035349325.1">
    <property type="nucleotide sequence ID" value="XM_035493432.1"/>
</dbReference>
<dbReference type="GO" id="GO:0009072">
    <property type="term" value="P:aromatic amino acid metabolic process"/>
    <property type="evidence" value="ECO:0007669"/>
    <property type="project" value="InterPro"/>
</dbReference>
<feature type="domain" description="Fumarylacetoacetase N-terminal" evidence="1">
    <location>
        <begin position="15"/>
        <end position="139"/>
    </location>
</feature>
<protein>
    <recommendedName>
        <fullName evidence="1">Fumarylacetoacetase N-terminal domain-containing protein</fullName>
    </recommendedName>
</protein>
<dbReference type="EMBL" id="CP055902">
    <property type="protein sequence ID" value="QKX63151.1"/>
    <property type="molecule type" value="Genomic_DNA"/>
</dbReference>
<dbReference type="GeneID" id="55997800"/>
<dbReference type="GO" id="GO:0004334">
    <property type="term" value="F:fumarylacetoacetase activity"/>
    <property type="evidence" value="ECO:0007669"/>
    <property type="project" value="InterPro"/>
</dbReference>
<accession>A0A7H8RBH4</accession>
<reference evidence="3" key="1">
    <citation type="submission" date="2020-06" db="EMBL/GenBank/DDBJ databases">
        <title>A chromosome-scale genome assembly of Talaromyces rugulosus W13939.</title>
        <authorList>
            <person name="Wang B."/>
            <person name="Guo L."/>
            <person name="Ye K."/>
            <person name="Wang L."/>
        </authorList>
    </citation>
    <scope>NUCLEOTIDE SEQUENCE [LARGE SCALE GENOMIC DNA]</scope>
    <source>
        <strain evidence="3">W13939</strain>
    </source>
</reference>
<dbReference type="KEGG" id="trg:TRUGW13939_10320"/>
<dbReference type="InterPro" id="IPR036462">
    <property type="entry name" value="Fumarylacetoacetase_N_sf"/>
</dbReference>
<dbReference type="SUPFAM" id="SSF63433">
    <property type="entry name" value="Fumarylacetoacetate hydrolase, FAH, N-terminal domain"/>
    <property type="match status" value="1"/>
</dbReference>
<dbReference type="Proteomes" id="UP000509510">
    <property type="component" value="Chromosome V"/>
</dbReference>